<dbReference type="GO" id="GO:0006538">
    <property type="term" value="P:L-glutamate catabolic process"/>
    <property type="evidence" value="ECO:0007669"/>
    <property type="project" value="TreeGrafter"/>
</dbReference>
<dbReference type="CDD" id="cd01076">
    <property type="entry name" value="NAD_bind_1_Glu_DH"/>
    <property type="match status" value="1"/>
</dbReference>
<gene>
    <name evidence="9" type="ORF">MBEHAL_0603</name>
</gene>
<evidence type="ECO:0000259" key="8">
    <source>
        <dbReference type="SMART" id="SM00839"/>
    </source>
</evidence>
<dbReference type="EMBL" id="BATA01000009">
    <property type="protein sequence ID" value="GAD51843.1"/>
    <property type="molecule type" value="Genomic_DNA"/>
</dbReference>
<dbReference type="InterPro" id="IPR033524">
    <property type="entry name" value="Glu/Leu/Phe/Val_DH_AS"/>
</dbReference>
<comment type="subunit">
    <text evidence="2">Homohexamer.</text>
</comment>
<name>U3AAS6_9EURY</name>
<protein>
    <recommendedName>
        <fullName evidence="4">Glutamate dehydrogenase</fullName>
    </recommendedName>
</protein>
<dbReference type="PRINTS" id="PR00082">
    <property type="entry name" value="GLFDHDRGNASE"/>
</dbReference>
<dbReference type="PANTHER" id="PTHR11606:SF13">
    <property type="entry name" value="GLUTAMATE DEHYDROGENASE 1, MITOCHONDRIAL"/>
    <property type="match status" value="1"/>
</dbReference>
<evidence type="ECO:0000256" key="3">
    <source>
        <dbReference type="ARBA" id="ARBA00023002"/>
    </source>
</evidence>
<feature type="active site" description="Proton donor" evidence="5">
    <location>
        <position position="109"/>
    </location>
</feature>
<dbReference type="AlphaFoldDB" id="U3AAS6"/>
<evidence type="ECO:0000256" key="5">
    <source>
        <dbReference type="PIRSR" id="PIRSR000185-1"/>
    </source>
</evidence>
<dbReference type="Pfam" id="PF02812">
    <property type="entry name" value="ELFV_dehydrog_N"/>
    <property type="match status" value="1"/>
</dbReference>
<dbReference type="InterPro" id="IPR054867">
    <property type="entry name" value="GluDhGdhB"/>
</dbReference>
<evidence type="ECO:0000256" key="6">
    <source>
        <dbReference type="PIRSR" id="PIRSR000185-3"/>
    </source>
</evidence>
<dbReference type="InterPro" id="IPR036291">
    <property type="entry name" value="NAD(P)-bd_dom_sf"/>
</dbReference>
<keyword evidence="10" id="KW-1185">Reference proteome</keyword>
<dbReference type="PANTHER" id="PTHR11606">
    <property type="entry name" value="GLUTAMATE DEHYDROGENASE"/>
    <property type="match status" value="1"/>
</dbReference>
<dbReference type="InterPro" id="IPR006096">
    <property type="entry name" value="Glu/Leu/Phe/Val/Trp_DH_C"/>
</dbReference>
<dbReference type="Gene3D" id="3.40.50.720">
    <property type="entry name" value="NAD(P)-binding Rossmann-like Domain"/>
    <property type="match status" value="1"/>
</dbReference>
<dbReference type="Pfam" id="PF00208">
    <property type="entry name" value="ELFV_dehydrog"/>
    <property type="match status" value="1"/>
</dbReference>
<dbReference type="GO" id="GO:0004352">
    <property type="term" value="F:glutamate dehydrogenase (NAD+) activity"/>
    <property type="evidence" value="ECO:0007669"/>
    <property type="project" value="TreeGrafter"/>
</dbReference>
<reference evidence="9 10" key="1">
    <citation type="submission" date="2013-09" db="EMBL/GenBank/DDBJ databases">
        <title>Whole genome sequencing of Halarchaeum acidiphilum strain MH1-52-1.</title>
        <authorList>
            <person name="Shimane Y."/>
            <person name="Minegishi H."/>
            <person name="Nishi S."/>
            <person name="Echigo A."/>
            <person name="Shuto A."/>
            <person name="Konishi M."/>
            <person name="Ito T."/>
            <person name="Ohkuma M."/>
            <person name="Ohta Y."/>
            <person name="Nagano Y."/>
            <person name="Tsubouchi T."/>
            <person name="Mori K."/>
            <person name="Usui K."/>
            <person name="Kamekura M."/>
            <person name="Usami R."/>
            <person name="Takaki Y."/>
            <person name="Hatada Y."/>
        </authorList>
    </citation>
    <scope>NUCLEOTIDE SEQUENCE [LARGE SCALE GENOMIC DNA]</scope>
    <source>
        <strain evidence="9 10">JCM 16109</strain>
    </source>
</reference>
<dbReference type="InterPro" id="IPR046346">
    <property type="entry name" value="Aminoacid_DH-like_N_sf"/>
</dbReference>
<organism evidence="9 10">
    <name type="scientific">Halarchaeum acidiphilum MH1-52-1</name>
    <dbReference type="NCBI Taxonomy" id="1261545"/>
    <lineage>
        <taxon>Archaea</taxon>
        <taxon>Methanobacteriati</taxon>
        <taxon>Methanobacteriota</taxon>
        <taxon>Stenosarchaea group</taxon>
        <taxon>Halobacteria</taxon>
        <taxon>Halobacteriales</taxon>
        <taxon>Halobacteriaceae</taxon>
    </lineage>
</organism>
<proteinExistence type="inferred from homology"/>
<dbReference type="InterPro" id="IPR006097">
    <property type="entry name" value="Glu/Leu/Phe/Val/Trp_DH_dimer"/>
</dbReference>
<dbReference type="SUPFAM" id="SSF51735">
    <property type="entry name" value="NAD(P)-binding Rossmann-fold domains"/>
    <property type="match status" value="1"/>
</dbReference>
<dbReference type="SUPFAM" id="SSF53223">
    <property type="entry name" value="Aminoacid dehydrogenase-like, N-terminal domain"/>
    <property type="match status" value="1"/>
</dbReference>
<comment type="caution">
    <text evidence="9">The sequence shown here is derived from an EMBL/GenBank/DDBJ whole genome shotgun (WGS) entry which is preliminary data.</text>
</comment>
<accession>U3AAS6</accession>
<dbReference type="eggNOG" id="arCOG01352">
    <property type="taxonomic scope" value="Archaea"/>
</dbReference>
<sequence length="419" mass="45561">MDVAAESAVATARRQLGQAAAHIDIDGGVIDRLKYPTKLQQVSVPLRRDDGTLEVFTGYRAQHDDVRGPYKEGGGLRYHPDVDAEECIGLSMWMTWKCAVMDLPFGGGKAGITVDPKTLSDGVVERFTRRFAEELRDVVGPKRDVSAPDMGTGPQEVAWFMDAYSMQQGETTPGVVTRKPTRVIGESYGHEEAPGRSVAIVTRAATEYYDWNIEDATIAIQGFGSVGTNTARLLDGWGADVVAVSEVDSAIYDLDGLNPESMEGHDEQPDMVSGYNAPRRTNAELLELDVDILIPSAVGTVLTAENVDNVRADMIVEGANGPTTFAADAIFEECGVPVIPDILANAGGVTVSYFDGLQDINRRQWSLQRVHEELEEEMLKAWDAVRTEYEGSGMTRRDATIAVALSRIGDAKEMRGLCL</sequence>
<evidence type="ECO:0000256" key="2">
    <source>
        <dbReference type="ARBA" id="ARBA00011643"/>
    </source>
</evidence>
<evidence type="ECO:0000313" key="9">
    <source>
        <dbReference type="EMBL" id="GAD51843.1"/>
    </source>
</evidence>
<feature type="site" description="Important for catalysis" evidence="6">
    <location>
        <position position="149"/>
    </location>
</feature>
<dbReference type="InterPro" id="IPR006095">
    <property type="entry name" value="Glu/Leu/Phe/Val/Trp_DH"/>
</dbReference>
<dbReference type="PIRSF" id="PIRSF000185">
    <property type="entry name" value="Glu_DH"/>
    <property type="match status" value="1"/>
</dbReference>
<dbReference type="Proteomes" id="UP000016986">
    <property type="component" value="Unassembled WGS sequence"/>
</dbReference>
<evidence type="ECO:0000256" key="1">
    <source>
        <dbReference type="ARBA" id="ARBA00006382"/>
    </source>
</evidence>
<comment type="similarity">
    <text evidence="1 4 7">Belongs to the Glu/Leu/Phe/Val dehydrogenases family.</text>
</comment>
<feature type="domain" description="Glutamate/phenylalanine/leucine/valine/L-tryptophan dehydrogenase C-terminal" evidence="8">
    <location>
        <begin position="187"/>
        <end position="416"/>
    </location>
</feature>
<evidence type="ECO:0000256" key="7">
    <source>
        <dbReference type="RuleBase" id="RU004417"/>
    </source>
</evidence>
<dbReference type="NCBIfam" id="NF041398">
    <property type="entry name" value="GluDhGdhB_Halo"/>
    <property type="match status" value="1"/>
</dbReference>
<dbReference type="PROSITE" id="PS00074">
    <property type="entry name" value="GLFV_DEHYDROGENASE"/>
    <property type="match status" value="1"/>
</dbReference>
<dbReference type="Gene3D" id="3.40.50.10860">
    <property type="entry name" value="Leucine Dehydrogenase, chain A, domain 1"/>
    <property type="match status" value="1"/>
</dbReference>
<dbReference type="InterPro" id="IPR033922">
    <property type="entry name" value="NAD_bind_Glu_DH"/>
</dbReference>
<dbReference type="InterPro" id="IPR014362">
    <property type="entry name" value="Glu_DH"/>
</dbReference>
<evidence type="ECO:0000256" key="4">
    <source>
        <dbReference type="PIRNR" id="PIRNR000185"/>
    </source>
</evidence>
<dbReference type="SMART" id="SM00839">
    <property type="entry name" value="ELFV_dehydrog"/>
    <property type="match status" value="1"/>
</dbReference>
<keyword evidence="3 4" id="KW-0560">Oxidoreductase</keyword>
<evidence type="ECO:0000313" key="10">
    <source>
        <dbReference type="Proteomes" id="UP000016986"/>
    </source>
</evidence>